<gene>
    <name evidence="5" type="primary">yybR_2</name>
    <name evidence="5" type="ORF">ERS132452_01605</name>
</gene>
<organism evidence="5 6">
    <name type="scientific">Streptococcus suis</name>
    <dbReference type="NCBI Taxonomy" id="1307"/>
    <lineage>
        <taxon>Bacteria</taxon>
        <taxon>Bacillati</taxon>
        <taxon>Bacillota</taxon>
        <taxon>Bacilli</taxon>
        <taxon>Lactobacillales</taxon>
        <taxon>Streptococcaceae</taxon>
        <taxon>Streptococcus</taxon>
    </lineage>
</organism>
<dbReference type="InterPro" id="IPR036388">
    <property type="entry name" value="WH-like_DNA-bd_sf"/>
</dbReference>
<dbReference type="InterPro" id="IPR036390">
    <property type="entry name" value="WH_DNA-bd_sf"/>
</dbReference>
<evidence type="ECO:0000256" key="1">
    <source>
        <dbReference type="ARBA" id="ARBA00023015"/>
    </source>
</evidence>
<dbReference type="Pfam" id="PF01638">
    <property type="entry name" value="HxlR"/>
    <property type="match status" value="1"/>
</dbReference>
<dbReference type="PANTHER" id="PTHR33204:SF29">
    <property type="entry name" value="TRANSCRIPTIONAL REGULATOR"/>
    <property type="match status" value="1"/>
</dbReference>
<keyword evidence="3" id="KW-0804">Transcription</keyword>
<keyword evidence="1" id="KW-0805">Transcription regulation</keyword>
<feature type="domain" description="HTH hxlR-type" evidence="4">
    <location>
        <begin position="12"/>
        <end position="110"/>
    </location>
</feature>
<dbReference type="InterPro" id="IPR002577">
    <property type="entry name" value="HTH_HxlR"/>
</dbReference>
<dbReference type="PROSITE" id="PS51118">
    <property type="entry name" value="HTH_HXLR"/>
    <property type="match status" value="1"/>
</dbReference>
<evidence type="ECO:0000256" key="3">
    <source>
        <dbReference type="ARBA" id="ARBA00023163"/>
    </source>
</evidence>
<proteinExistence type="predicted"/>
<dbReference type="SUPFAM" id="SSF46785">
    <property type="entry name" value="Winged helix' DNA-binding domain"/>
    <property type="match status" value="1"/>
</dbReference>
<dbReference type="EMBL" id="FIIN01000009">
    <property type="protein sequence ID" value="CYW11059.1"/>
    <property type="molecule type" value="Genomic_DNA"/>
</dbReference>
<protein>
    <submittedName>
        <fullName evidence="5">Transcriptional regulator</fullName>
    </submittedName>
</protein>
<reference evidence="5 6" key="1">
    <citation type="submission" date="2016-02" db="EMBL/GenBank/DDBJ databases">
        <authorList>
            <consortium name="Pathogen Informatics"/>
        </authorList>
    </citation>
    <scope>NUCLEOTIDE SEQUENCE [LARGE SCALE GENOMIC DNA]</scope>
    <source>
        <strain evidence="5 6">LSS90</strain>
    </source>
</reference>
<dbReference type="InterPro" id="IPR011991">
    <property type="entry name" value="ArsR-like_HTH"/>
</dbReference>
<dbReference type="RefSeq" id="WP_044675085.1">
    <property type="nucleotide sequence ID" value="NZ_CEDD01000042.1"/>
</dbReference>
<dbReference type="GO" id="GO:0003677">
    <property type="term" value="F:DNA binding"/>
    <property type="evidence" value="ECO:0007669"/>
    <property type="project" value="UniProtKB-KW"/>
</dbReference>
<dbReference type="CDD" id="cd00090">
    <property type="entry name" value="HTH_ARSR"/>
    <property type="match status" value="1"/>
</dbReference>
<name>A0A116M1H2_STRSU</name>
<dbReference type="AlphaFoldDB" id="A0A116M1H2"/>
<dbReference type="Gene3D" id="1.10.10.10">
    <property type="entry name" value="Winged helix-like DNA-binding domain superfamily/Winged helix DNA-binding domain"/>
    <property type="match status" value="1"/>
</dbReference>
<evidence type="ECO:0000313" key="5">
    <source>
        <dbReference type="EMBL" id="CYW11059.1"/>
    </source>
</evidence>
<evidence type="ECO:0000259" key="4">
    <source>
        <dbReference type="PROSITE" id="PS51118"/>
    </source>
</evidence>
<evidence type="ECO:0000256" key="2">
    <source>
        <dbReference type="ARBA" id="ARBA00023125"/>
    </source>
</evidence>
<evidence type="ECO:0000313" key="6">
    <source>
        <dbReference type="Proteomes" id="UP000071765"/>
    </source>
</evidence>
<sequence length="115" mass="13436">MPDYHTKNVYACPYLATQTVLSGKWNILLLHHIEDGPIRFNELHRRLTGISQATLTKQLRQLEEDGLIMRKVYAQVPPKVEYELSEIGQEFKLVLEQIETFGEKYINFVKSKKSE</sequence>
<dbReference type="PANTHER" id="PTHR33204">
    <property type="entry name" value="TRANSCRIPTIONAL REGULATOR, MARR FAMILY"/>
    <property type="match status" value="1"/>
</dbReference>
<keyword evidence="2" id="KW-0238">DNA-binding</keyword>
<dbReference type="Proteomes" id="UP000071765">
    <property type="component" value="Unassembled WGS sequence"/>
</dbReference>
<accession>A0A116M1H2</accession>